<gene>
    <name evidence="2" type="ORF">QYE76_048509</name>
</gene>
<evidence type="ECO:0000313" key="2">
    <source>
        <dbReference type="EMBL" id="KAK1660350.1"/>
    </source>
</evidence>
<feature type="region of interest" description="Disordered" evidence="1">
    <location>
        <begin position="24"/>
        <end position="75"/>
    </location>
</feature>
<organism evidence="2 3">
    <name type="scientific">Lolium multiflorum</name>
    <name type="common">Italian ryegrass</name>
    <name type="synonym">Lolium perenne subsp. multiflorum</name>
    <dbReference type="NCBI Taxonomy" id="4521"/>
    <lineage>
        <taxon>Eukaryota</taxon>
        <taxon>Viridiplantae</taxon>
        <taxon>Streptophyta</taxon>
        <taxon>Embryophyta</taxon>
        <taxon>Tracheophyta</taxon>
        <taxon>Spermatophyta</taxon>
        <taxon>Magnoliopsida</taxon>
        <taxon>Liliopsida</taxon>
        <taxon>Poales</taxon>
        <taxon>Poaceae</taxon>
        <taxon>BOP clade</taxon>
        <taxon>Pooideae</taxon>
        <taxon>Poodae</taxon>
        <taxon>Poeae</taxon>
        <taxon>Poeae Chloroplast Group 2 (Poeae type)</taxon>
        <taxon>Loliodinae</taxon>
        <taxon>Loliinae</taxon>
        <taxon>Lolium</taxon>
    </lineage>
</organism>
<protein>
    <submittedName>
        <fullName evidence="2">Uncharacterized protein</fullName>
    </submittedName>
</protein>
<keyword evidence="3" id="KW-1185">Reference proteome</keyword>
<proteinExistence type="predicted"/>
<sequence>MCFQLINEKEDPKSLSAYCIGYADKTPFKPLPPKEGNEEKEEKKKKKEKKKGTKKKKKENKEREPRYGENLPAAAIAKSRFGGQKSLFRHAAGELPPEAVSTAIFTAIAVPMMRRE</sequence>
<dbReference type="AlphaFoldDB" id="A0AAD8SM07"/>
<comment type="caution">
    <text evidence="2">The sequence shown here is derived from an EMBL/GenBank/DDBJ whole genome shotgun (WGS) entry which is preliminary data.</text>
</comment>
<reference evidence="2" key="1">
    <citation type="submission" date="2023-07" db="EMBL/GenBank/DDBJ databases">
        <title>A chromosome-level genome assembly of Lolium multiflorum.</title>
        <authorList>
            <person name="Chen Y."/>
            <person name="Copetti D."/>
            <person name="Kolliker R."/>
            <person name="Studer B."/>
        </authorList>
    </citation>
    <scope>NUCLEOTIDE SEQUENCE</scope>
    <source>
        <strain evidence="2">02402/16</strain>
        <tissue evidence="2">Leaf</tissue>
    </source>
</reference>
<name>A0AAD8SM07_LOLMU</name>
<evidence type="ECO:0000256" key="1">
    <source>
        <dbReference type="SAM" id="MobiDB-lite"/>
    </source>
</evidence>
<dbReference type="EMBL" id="JAUUTY010000003">
    <property type="protein sequence ID" value="KAK1660350.1"/>
    <property type="molecule type" value="Genomic_DNA"/>
</dbReference>
<accession>A0AAD8SM07</accession>
<feature type="compositionally biased region" description="Basic residues" evidence="1">
    <location>
        <begin position="43"/>
        <end position="58"/>
    </location>
</feature>
<dbReference type="Proteomes" id="UP001231189">
    <property type="component" value="Unassembled WGS sequence"/>
</dbReference>
<evidence type="ECO:0000313" key="3">
    <source>
        <dbReference type="Proteomes" id="UP001231189"/>
    </source>
</evidence>